<dbReference type="RefSeq" id="WP_073299970.1">
    <property type="nucleotide sequence ID" value="NZ_FQXA01000002.1"/>
</dbReference>
<evidence type="ECO:0000256" key="3">
    <source>
        <dbReference type="ARBA" id="ARBA00023027"/>
    </source>
</evidence>
<dbReference type="Proteomes" id="UP000184000">
    <property type="component" value="Unassembled WGS sequence"/>
</dbReference>
<keyword evidence="3" id="KW-0520">NAD</keyword>
<evidence type="ECO:0000313" key="6">
    <source>
        <dbReference type="Proteomes" id="UP000184000"/>
    </source>
</evidence>
<dbReference type="PANTHER" id="PTHR24321:SF8">
    <property type="entry name" value="ESTRADIOL 17-BETA-DEHYDROGENASE 8-RELATED"/>
    <property type="match status" value="1"/>
</dbReference>
<dbReference type="PRINTS" id="PR00081">
    <property type="entry name" value="GDHRDH"/>
</dbReference>
<accession>A0A1M5N0K1</accession>
<dbReference type="Pfam" id="PF13561">
    <property type="entry name" value="adh_short_C2"/>
    <property type="match status" value="1"/>
</dbReference>
<dbReference type="InterPro" id="IPR020904">
    <property type="entry name" value="Sc_DH/Rdtase_CS"/>
</dbReference>
<dbReference type="SMART" id="SM00822">
    <property type="entry name" value="PKS_KR"/>
    <property type="match status" value="1"/>
</dbReference>
<name>A0A1M5N0K1_9GAMM</name>
<dbReference type="FunFam" id="3.40.50.720:FF:000084">
    <property type="entry name" value="Short-chain dehydrogenase reductase"/>
    <property type="match status" value="1"/>
</dbReference>
<sequence length="253" mass="26369">MCSTSEFSKRTAIVTGAGTGLGEAIAERLFAAGANVVLANRHFEPARDVAAHLDPTGERTLAIAADVRDHTSVRDMVKMTQDRFGGLHFAVNNAGITGPHETSVSEPDIDTWHDVIETDLSGVFYGLKYQVPAIVASGGGAIVNMSSANGVVGIAGLCAYTAAKHGIIGLTKSVALETATQGVRVCAVAPGYVETPRIREAGDELLHTMATAHPLGRTATRAEVADLVAYLLSDRAAFITGSVHLIDGGYTAR</sequence>
<evidence type="ECO:0000259" key="4">
    <source>
        <dbReference type="SMART" id="SM00822"/>
    </source>
</evidence>
<keyword evidence="2" id="KW-0560">Oxidoreductase</keyword>
<organism evidence="5 6">
    <name type="scientific">Stutzerimonas xanthomarina DSM 18231</name>
    <dbReference type="NCBI Taxonomy" id="1403346"/>
    <lineage>
        <taxon>Bacteria</taxon>
        <taxon>Pseudomonadati</taxon>
        <taxon>Pseudomonadota</taxon>
        <taxon>Gammaproteobacteria</taxon>
        <taxon>Pseudomonadales</taxon>
        <taxon>Pseudomonadaceae</taxon>
        <taxon>Stutzerimonas</taxon>
    </lineage>
</organism>
<evidence type="ECO:0000256" key="2">
    <source>
        <dbReference type="ARBA" id="ARBA00023002"/>
    </source>
</evidence>
<dbReference type="InterPro" id="IPR002347">
    <property type="entry name" value="SDR_fam"/>
</dbReference>
<evidence type="ECO:0000256" key="1">
    <source>
        <dbReference type="ARBA" id="ARBA00006484"/>
    </source>
</evidence>
<dbReference type="AlphaFoldDB" id="A0A1M5N0K1"/>
<protein>
    <submittedName>
        <fullName evidence="5">NAD(P)-dependent dehydrogenase, short-chain alcohol dehydrogenase family</fullName>
    </submittedName>
</protein>
<dbReference type="PRINTS" id="PR00080">
    <property type="entry name" value="SDRFAMILY"/>
</dbReference>
<dbReference type="PROSITE" id="PS00061">
    <property type="entry name" value="ADH_SHORT"/>
    <property type="match status" value="1"/>
</dbReference>
<feature type="domain" description="Ketoreductase" evidence="4">
    <location>
        <begin position="10"/>
        <end position="196"/>
    </location>
</feature>
<dbReference type="EMBL" id="FQXA01000002">
    <property type="protein sequence ID" value="SHG83017.1"/>
    <property type="molecule type" value="Genomic_DNA"/>
</dbReference>
<dbReference type="InterPro" id="IPR036291">
    <property type="entry name" value="NAD(P)-bd_dom_sf"/>
</dbReference>
<proteinExistence type="inferred from homology"/>
<evidence type="ECO:0000313" key="5">
    <source>
        <dbReference type="EMBL" id="SHG83017.1"/>
    </source>
</evidence>
<dbReference type="PANTHER" id="PTHR24321">
    <property type="entry name" value="DEHYDROGENASES, SHORT CHAIN"/>
    <property type="match status" value="1"/>
</dbReference>
<dbReference type="SUPFAM" id="SSF51735">
    <property type="entry name" value="NAD(P)-binding Rossmann-fold domains"/>
    <property type="match status" value="1"/>
</dbReference>
<reference evidence="5 6" key="1">
    <citation type="submission" date="2016-11" db="EMBL/GenBank/DDBJ databases">
        <authorList>
            <person name="Jaros S."/>
            <person name="Januszkiewicz K."/>
            <person name="Wedrychowicz H."/>
        </authorList>
    </citation>
    <scope>NUCLEOTIDE SEQUENCE [LARGE SCALE GENOMIC DNA]</scope>
    <source>
        <strain evidence="5 6">DSM 18231</strain>
    </source>
</reference>
<gene>
    <name evidence="5" type="ORF">SAMN02744645_1596</name>
</gene>
<dbReference type="GO" id="GO:0016491">
    <property type="term" value="F:oxidoreductase activity"/>
    <property type="evidence" value="ECO:0007669"/>
    <property type="project" value="UniProtKB-KW"/>
</dbReference>
<dbReference type="Gene3D" id="3.40.50.720">
    <property type="entry name" value="NAD(P)-binding Rossmann-like Domain"/>
    <property type="match status" value="1"/>
</dbReference>
<dbReference type="InterPro" id="IPR057326">
    <property type="entry name" value="KR_dom"/>
</dbReference>
<dbReference type="GeneID" id="98638033"/>
<comment type="similarity">
    <text evidence="1">Belongs to the short-chain dehydrogenases/reductases (SDR) family.</text>
</comment>